<proteinExistence type="predicted"/>
<name>A0A098QT21_9SPIO</name>
<dbReference type="Pfam" id="PF08984">
    <property type="entry name" value="DUF1858"/>
    <property type="match status" value="1"/>
</dbReference>
<evidence type="ECO:0000259" key="2">
    <source>
        <dbReference type="Pfam" id="PF08984"/>
    </source>
</evidence>
<dbReference type="SUPFAM" id="SSF140683">
    <property type="entry name" value="SP0561-like"/>
    <property type="match status" value="1"/>
</dbReference>
<dbReference type="Proteomes" id="UP000029692">
    <property type="component" value="Unassembled WGS sequence"/>
</dbReference>
<evidence type="ECO:0000313" key="3">
    <source>
        <dbReference type="EMBL" id="KGE71025.1"/>
    </source>
</evidence>
<keyword evidence="4" id="KW-1185">Reference proteome</keyword>
<dbReference type="PANTHER" id="PTHR30006">
    <property type="entry name" value="THIAMINE-BINDING PERIPLASMIC PROTEIN-RELATED"/>
    <property type="match status" value="1"/>
</dbReference>
<dbReference type="GO" id="GO:0030288">
    <property type="term" value="C:outer membrane-bounded periplasmic space"/>
    <property type="evidence" value="ECO:0007669"/>
    <property type="project" value="TreeGrafter"/>
</dbReference>
<dbReference type="Gene3D" id="1.10.3910.10">
    <property type="entry name" value="SP0561-like"/>
    <property type="match status" value="1"/>
</dbReference>
<evidence type="ECO:0000313" key="4">
    <source>
        <dbReference type="Proteomes" id="UP000029692"/>
    </source>
</evidence>
<dbReference type="Pfam" id="PF13343">
    <property type="entry name" value="SBP_bac_6"/>
    <property type="match status" value="1"/>
</dbReference>
<dbReference type="AlphaFoldDB" id="A0A098QT21"/>
<dbReference type="OrthoDB" id="9766989at2"/>
<dbReference type="EMBL" id="JNUP01000071">
    <property type="protein sequence ID" value="KGE71025.1"/>
    <property type="molecule type" value="Genomic_DNA"/>
</dbReference>
<gene>
    <name evidence="3" type="ORF">DC28_13990</name>
</gene>
<dbReference type="SUPFAM" id="SSF53850">
    <property type="entry name" value="Periplasmic binding protein-like II"/>
    <property type="match status" value="1"/>
</dbReference>
<sequence>MEISKNSTFLDIVTAYPGTREYFRELGFAGVSDEGSLAGVGSTLTVETAAMLKGMDSLDLVQGIRRAAGMEITPEESTQGDYQVTGLLPCPVRIPLLEACEAFGEEFRGRTGRGISYNLQAAYVGLDWLKEDLDRGAGLEGLPDVFLSAGFDLFFHNSRLTQLLDRGAVGNPLAGQEQDPGNEETRRAGILDTRGRYGVIGVVPAVFMVNTELLDGRDVPRSWEDVLSPEFADSVSLPVGDFDLFNGLLLNIYKLYGDSGLQALGRNMQSSMHPAQMVKSPPAVTILPYFFTRTIQPGSPVQAVWPREGAIVTPIFMLGTLGDPGVKGICEFLAGRTVGEILSHRGRFPSTHSGVDNRLESGDRFLWLGWDYLYSQDVGALTRHAEGVFYAAARETGV</sequence>
<accession>A0A098QT21</accession>
<dbReference type="InterPro" id="IPR038062">
    <property type="entry name" value="ScdA-like_N_sf"/>
</dbReference>
<comment type="caution">
    <text evidence="3">The sequence shown here is derived from an EMBL/GenBank/DDBJ whole genome shotgun (WGS) entry which is preliminary data.</text>
</comment>
<dbReference type="GO" id="GO:0030976">
    <property type="term" value="F:thiamine pyrophosphate binding"/>
    <property type="evidence" value="ECO:0007669"/>
    <property type="project" value="TreeGrafter"/>
</dbReference>
<dbReference type="InterPro" id="IPR015077">
    <property type="entry name" value="DUF1858"/>
</dbReference>
<protein>
    <recommendedName>
        <fullName evidence="2">DUF1858 domain-containing protein</fullName>
    </recommendedName>
</protein>
<dbReference type="GO" id="GO:0015888">
    <property type="term" value="P:thiamine transport"/>
    <property type="evidence" value="ECO:0007669"/>
    <property type="project" value="TreeGrafter"/>
</dbReference>
<keyword evidence="1" id="KW-0732">Signal</keyword>
<feature type="domain" description="DUF1858" evidence="2">
    <location>
        <begin position="3"/>
        <end position="60"/>
    </location>
</feature>
<dbReference type="GO" id="GO:0030975">
    <property type="term" value="F:thiamine binding"/>
    <property type="evidence" value="ECO:0007669"/>
    <property type="project" value="TreeGrafter"/>
</dbReference>
<dbReference type="RefSeq" id="WP_037549756.1">
    <property type="nucleotide sequence ID" value="NZ_JNUP01000071.1"/>
</dbReference>
<reference evidence="3 4" key="1">
    <citation type="submission" date="2014-05" db="EMBL/GenBank/DDBJ databases">
        <title>De novo Genome Sequence of Spirocheata sp.</title>
        <authorList>
            <person name="Shivani Y."/>
            <person name="Subhash Y."/>
            <person name="Tushar L."/>
            <person name="Sasikala C."/>
            <person name="Ramana C.V."/>
        </authorList>
    </citation>
    <scope>NUCLEOTIDE SEQUENCE [LARGE SCALE GENOMIC DNA]</scope>
    <source>
        <strain evidence="3 4">JC230</strain>
    </source>
</reference>
<dbReference type="STRING" id="1480694.DC28_13990"/>
<organism evidence="3 4">
    <name type="scientific">Spirochaeta lutea</name>
    <dbReference type="NCBI Taxonomy" id="1480694"/>
    <lineage>
        <taxon>Bacteria</taxon>
        <taxon>Pseudomonadati</taxon>
        <taxon>Spirochaetota</taxon>
        <taxon>Spirochaetia</taxon>
        <taxon>Spirochaetales</taxon>
        <taxon>Spirochaetaceae</taxon>
        <taxon>Spirochaeta</taxon>
    </lineage>
</organism>
<dbReference type="PANTHER" id="PTHR30006:SF2">
    <property type="entry name" value="ABC TRANSPORTER SUBSTRATE-BINDING PROTEIN"/>
    <property type="match status" value="1"/>
</dbReference>
<evidence type="ECO:0000256" key="1">
    <source>
        <dbReference type="ARBA" id="ARBA00022729"/>
    </source>
</evidence>
<dbReference type="Gene3D" id="3.40.190.10">
    <property type="entry name" value="Periplasmic binding protein-like II"/>
    <property type="match status" value="2"/>
</dbReference>
<dbReference type="eggNOG" id="COG1840">
    <property type="taxonomic scope" value="Bacteria"/>
</dbReference>